<accession>A0A8H4QU65</accession>
<gene>
    <name evidence="1" type="ORF">D9613_005735</name>
</gene>
<reference evidence="1 2" key="1">
    <citation type="submission" date="2019-12" db="EMBL/GenBank/DDBJ databases">
        <authorList>
            <person name="Floudas D."/>
            <person name="Bentzer J."/>
            <person name="Ahren D."/>
            <person name="Johansson T."/>
            <person name="Persson P."/>
            <person name="Tunlid A."/>
        </authorList>
    </citation>
    <scope>NUCLEOTIDE SEQUENCE [LARGE SCALE GENOMIC DNA]</scope>
    <source>
        <strain evidence="1 2">CBS 102.39</strain>
    </source>
</reference>
<dbReference type="AlphaFoldDB" id="A0A8H4QU65"/>
<dbReference type="Proteomes" id="UP000521872">
    <property type="component" value="Unassembled WGS sequence"/>
</dbReference>
<keyword evidence="2" id="KW-1185">Reference proteome</keyword>
<protein>
    <submittedName>
        <fullName evidence="1">Uncharacterized protein</fullName>
    </submittedName>
</protein>
<dbReference type="EMBL" id="JAACJL010000030">
    <property type="protein sequence ID" value="KAF4617479.1"/>
    <property type="molecule type" value="Genomic_DNA"/>
</dbReference>
<sequence>MEKSRRLRLQLEAELPLYLAGSCFQRSPPASEAPVHVFCVSYSSSSGDSVDTDALRGAIFFVIFALDTKLGTLHLLGFAYLTVVPQDALRTKLFLTFPGSSQLTNNLFNFLRYSYPKRLPASRKVILDTDVYRITHVGKGVFAVMSRVTLDQKGLAKYEYVITMVRVYFHPAREPSKTYGIGKGMLGFVPVPRVTFIIDKKGIVGTMEPYTSSELRDVLDATMNFGARAKFVEKLRLQHLVASDDRRPLEGSPGQFKLCVGPWSGSNDDQYLS</sequence>
<comment type="caution">
    <text evidence="1">The sequence shown here is derived from an EMBL/GenBank/DDBJ whole genome shotgun (WGS) entry which is preliminary data.</text>
</comment>
<evidence type="ECO:0000313" key="1">
    <source>
        <dbReference type="EMBL" id="KAF4617479.1"/>
    </source>
</evidence>
<evidence type="ECO:0000313" key="2">
    <source>
        <dbReference type="Proteomes" id="UP000521872"/>
    </source>
</evidence>
<proteinExistence type="predicted"/>
<organism evidence="1 2">
    <name type="scientific">Agrocybe pediades</name>
    <dbReference type="NCBI Taxonomy" id="84607"/>
    <lineage>
        <taxon>Eukaryota</taxon>
        <taxon>Fungi</taxon>
        <taxon>Dikarya</taxon>
        <taxon>Basidiomycota</taxon>
        <taxon>Agaricomycotina</taxon>
        <taxon>Agaricomycetes</taxon>
        <taxon>Agaricomycetidae</taxon>
        <taxon>Agaricales</taxon>
        <taxon>Agaricineae</taxon>
        <taxon>Strophariaceae</taxon>
        <taxon>Agrocybe</taxon>
    </lineage>
</organism>
<name>A0A8H4QU65_9AGAR</name>